<dbReference type="InterPro" id="IPR043502">
    <property type="entry name" value="DNA/RNA_pol_sf"/>
</dbReference>
<dbReference type="InterPro" id="IPR004868">
    <property type="entry name" value="DNA-dir_DNA_pol_B_mt/vir"/>
</dbReference>
<evidence type="ECO:0000256" key="6">
    <source>
        <dbReference type="ARBA" id="ARBA00022705"/>
    </source>
</evidence>
<keyword evidence="7" id="KW-0239">DNA-directed DNA polymerase</keyword>
<evidence type="ECO:0000313" key="11">
    <source>
        <dbReference type="EMBL" id="MBW0532615.1"/>
    </source>
</evidence>
<proteinExistence type="inferred from homology"/>
<keyword evidence="5" id="KW-0548">Nucleotidyltransferase</keyword>
<evidence type="ECO:0000256" key="8">
    <source>
        <dbReference type="ARBA" id="ARBA00023125"/>
    </source>
</evidence>
<evidence type="ECO:0000313" key="12">
    <source>
        <dbReference type="Proteomes" id="UP000765509"/>
    </source>
</evidence>
<keyword evidence="12" id="KW-1185">Reference proteome</keyword>
<dbReference type="InterPro" id="IPR023211">
    <property type="entry name" value="DNA_pol_palm_dom_sf"/>
</dbReference>
<dbReference type="GO" id="GO:0003887">
    <property type="term" value="F:DNA-directed DNA polymerase activity"/>
    <property type="evidence" value="ECO:0007669"/>
    <property type="project" value="UniProtKB-KW"/>
</dbReference>
<dbReference type="Pfam" id="PF03175">
    <property type="entry name" value="DNA_pol_B_2"/>
    <property type="match status" value="1"/>
</dbReference>
<dbReference type="Gene3D" id="3.90.1600.10">
    <property type="entry name" value="Palm domain of DNA polymerase"/>
    <property type="match status" value="1"/>
</dbReference>
<organism evidence="11 12">
    <name type="scientific">Austropuccinia psidii MF-1</name>
    <dbReference type="NCBI Taxonomy" id="1389203"/>
    <lineage>
        <taxon>Eukaryota</taxon>
        <taxon>Fungi</taxon>
        <taxon>Dikarya</taxon>
        <taxon>Basidiomycota</taxon>
        <taxon>Pucciniomycotina</taxon>
        <taxon>Pucciniomycetes</taxon>
        <taxon>Pucciniales</taxon>
        <taxon>Sphaerophragmiaceae</taxon>
        <taxon>Austropuccinia</taxon>
    </lineage>
</organism>
<accession>A0A9Q3IAY1</accession>
<evidence type="ECO:0000256" key="2">
    <source>
        <dbReference type="ARBA" id="ARBA00012417"/>
    </source>
</evidence>
<dbReference type="PANTHER" id="PTHR33568">
    <property type="entry name" value="DNA POLYMERASE"/>
    <property type="match status" value="1"/>
</dbReference>
<comment type="caution">
    <text evidence="11">The sequence shown here is derived from an EMBL/GenBank/DDBJ whole genome shotgun (WGS) entry which is preliminary data.</text>
</comment>
<keyword evidence="8" id="KW-0238">DNA-binding</keyword>
<keyword evidence="4" id="KW-0808">Transferase</keyword>
<comment type="catalytic activity">
    <reaction evidence="9">
        <text>DNA(n) + a 2'-deoxyribonucleoside 5'-triphosphate = DNA(n+1) + diphosphate</text>
        <dbReference type="Rhea" id="RHEA:22508"/>
        <dbReference type="Rhea" id="RHEA-COMP:17339"/>
        <dbReference type="Rhea" id="RHEA-COMP:17340"/>
        <dbReference type="ChEBI" id="CHEBI:33019"/>
        <dbReference type="ChEBI" id="CHEBI:61560"/>
        <dbReference type="ChEBI" id="CHEBI:173112"/>
        <dbReference type="EC" id="2.7.7.7"/>
    </reaction>
</comment>
<dbReference type="Gene3D" id="3.30.420.10">
    <property type="entry name" value="Ribonuclease H-like superfamily/Ribonuclease H"/>
    <property type="match status" value="1"/>
</dbReference>
<dbReference type="GO" id="GO:0006260">
    <property type="term" value="P:DNA replication"/>
    <property type="evidence" value="ECO:0007669"/>
    <property type="project" value="UniProtKB-KW"/>
</dbReference>
<evidence type="ECO:0000256" key="1">
    <source>
        <dbReference type="ARBA" id="ARBA00005755"/>
    </source>
</evidence>
<evidence type="ECO:0000256" key="7">
    <source>
        <dbReference type="ARBA" id="ARBA00022932"/>
    </source>
</evidence>
<evidence type="ECO:0000256" key="3">
    <source>
        <dbReference type="ARBA" id="ARBA00014385"/>
    </source>
</evidence>
<name>A0A9Q3IAY1_9BASI</name>
<sequence>MASLSLIETTERELKRFKSKFREDLFLVKGLDTVSSDDVLVSLFDSVLDRQREAIEAKPDDRVIFEIQNGESAANPLWFSLRRVDQLNGRVIVDKLNRVLNSNDGFLSDGQLKVSYIHVPTPEAGGGNDPLRPPNESIEQWFQRKVLSKTIFSPDNVLDQMCLTRSVAVAMAQEGMHRQAFYKMKSPGSIPQRKEALKLCEMAGLDSMQPCGLDEVQKLQSVLPEYRLCVYTDQRGKECVFKGKYGAGKKNIHLLLHNNHFSAILYPCKAFDFNYLCDKCVVYFNNKGQHKCEGSCWRCLGPDAHDTLPLITCNMCLHKFAGQECFDNHKQMNLPNGGLTKCHTYKFCPLCDRSYKVSKKPHMCGFVRCKFCKEQVAENHLCYMQPWEEKEKKPRVDYITIYYDIETTQNTPLEGKPNNYVHKPNLLVTQAVCDKCIHIPQNDYFCVTCKTRQHTFHNLDDPNINVIGQFLDYLQSFTGKTELLLVAHNAKSFDALFVIHELVARKLIPELILQGAKVLCMKVGKWKFIDSLMFLPMALSAMPKSFALNELKKGYWPFMANKPENYTYVGPLLDRDLYCMSTMNSKAASNFNQWYDNQVASNTVFDFRRELFDYCISDVTILRQSCQAFRLLFEQIAGFDPMFNCITLSSACMAAYRRNFLTPNTIGIVPTGGYHGRGKQSHIALQWLDFESFKLGKTIKTVYTDREVSVLGRRVDGYIELSRPNGSIERRIYQFHGDYWHQCPKHFPPNGDSEDNRYENTVRLTQLFRRHGFTVLEKWECEFKDDLLNDPDTKAFFLTHPTTRVPPLVLRDALCGGRTSAMRSFHQVDLSKGETIKMADVISEYPNANLRGEYPYGHPTIYLEGDVTMPPVKDWNGIIKCTVLPPRDLFIPVLPYKCNAKLMFPLCRTCAEGEQEEMCHHEDSSLRQLTGTWCAPELHKALEKGYVISRVHEIYQYPGTMVFDPKTGQNGVLSAYVRCFMALKIQASGWPSDCVTEKDKNDYIEGILKFDGITVDPTKIDFNPALRTLSKLILNSFWGKMGEKTLRPKTQFVYDYSKLMNIVSDPTINVSGIVPLGDECLQVTYMPVEDSDESLPTSSLLHAAFTTCFGRLQLYKYLDMVKERALYCDTDSCAYISRPGLPDLPIGTHLGDLTDQVEESYGPGSYIVEFVAGGPKNYAFRVAVGGDLNKTKLTIKVRGVTINKSCEELVTFDNLKSMVLGEKQKVTVHIPHQIARLPSWNIVTRPASKNWQAVNTKRRRVDTCHTVPHGFNAWEGEDPEIQELMEVMDLLAQ</sequence>
<evidence type="ECO:0000256" key="5">
    <source>
        <dbReference type="ARBA" id="ARBA00022695"/>
    </source>
</evidence>
<dbReference type="Proteomes" id="UP000765509">
    <property type="component" value="Unassembled WGS sequence"/>
</dbReference>
<dbReference type="PANTHER" id="PTHR33568:SF3">
    <property type="entry name" value="DNA-DIRECTED DNA POLYMERASE"/>
    <property type="match status" value="1"/>
</dbReference>
<dbReference type="EMBL" id="AVOT02037874">
    <property type="protein sequence ID" value="MBW0532615.1"/>
    <property type="molecule type" value="Genomic_DNA"/>
</dbReference>
<dbReference type="SUPFAM" id="SSF53098">
    <property type="entry name" value="Ribonuclease H-like"/>
    <property type="match status" value="1"/>
</dbReference>
<gene>
    <name evidence="11" type="ORF">O181_072330</name>
</gene>
<evidence type="ECO:0000259" key="10">
    <source>
        <dbReference type="Pfam" id="PF03175"/>
    </source>
</evidence>
<dbReference type="Gene3D" id="3.40.960.10">
    <property type="entry name" value="VSR Endonuclease"/>
    <property type="match status" value="1"/>
</dbReference>
<keyword evidence="6" id="KW-0235">DNA replication</keyword>
<feature type="domain" description="DNA-directed DNA polymerase family B mitochondria/virus" evidence="10">
    <location>
        <begin position="485"/>
        <end position="986"/>
    </location>
</feature>
<dbReference type="GO" id="GO:0003677">
    <property type="term" value="F:DNA binding"/>
    <property type="evidence" value="ECO:0007669"/>
    <property type="project" value="UniProtKB-KW"/>
</dbReference>
<dbReference type="InterPro" id="IPR036397">
    <property type="entry name" value="RNaseH_sf"/>
</dbReference>
<reference evidence="11" key="1">
    <citation type="submission" date="2021-03" db="EMBL/GenBank/DDBJ databases">
        <title>Draft genome sequence of rust myrtle Austropuccinia psidii MF-1, a brazilian biotype.</title>
        <authorList>
            <person name="Quecine M.C."/>
            <person name="Pachon D.M.R."/>
            <person name="Bonatelli M.L."/>
            <person name="Correr F.H."/>
            <person name="Franceschini L.M."/>
            <person name="Leite T.F."/>
            <person name="Margarido G.R.A."/>
            <person name="Almeida C.A."/>
            <person name="Ferrarezi J.A."/>
            <person name="Labate C.A."/>
        </authorList>
    </citation>
    <scope>NUCLEOTIDE SEQUENCE</scope>
    <source>
        <strain evidence="11">MF-1</strain>
    </source>
</reference>
<dbReference type="SUPFAM" id="SSF56672">
    <property type="entry name" value="DNA/RNA polymerases"/>
    <property type="match status" value="1"/>
</dbReference>
<evidence type="ECO:0000256" key="9">
    <source>
        <dbReference type="ARBA" id="ARBA00049244"/>
    </source>
</evidence>
<evidence type="ECO:0000256" key="4">
    <source>
        <dbReference type="ARBA" id="ARBA00022679"/>
    </source>
</evidence>
<dbReference type="OrthoDB" id="5600037at2759"/>
<dbReference type="EC" id="2.7.7.7" evidence="2"/>
<dbReference type="GO" id="GO:0000166">
    <property type="term" value="F:nucleotide binding"/>
    <property type="evidence" value="ECO:0007669"/>
    <property type="project" value="InterPro"/>
</dbReference>
<dbReference type="InterPro" id="IPR012337">
    <property type="entry name" value="RNaseH-like_sf"/>
</dbReference>
<comment type="similarity">
    <text evidence="1">Belongs to the DNA polymerase type-B family.</text>
</comment>
<protein>
    <recommendedName>
        <fullName evidence="3">Probable DNA polymerase</fullName>
        <ecNumber evidence="2">2.7.7.7</ecNumber>
    </recommendedName>
</protein>